<evidence type="ECO:0000313" key="2">
    <source>
        <dbReference type="Proteomes" id="UP000789375"/>
    </source>
</evidence>
<organism evidence="1 2">
    <name type="scientific">Funneliformis mosseae</name>
    <name type="common">Endomycorrhizal fungus</name>
    <name type="synonym">Glomus mosseae</name>
    <dbReference type="NCBI Taxonomy" id="27381"/>
    <lineage>
        <taxon>Eukaryota</taxon>
        <taxon>Fungi</taxon>
        <taxon>Fungi incertae sedis</taxon>
        <taxon>Mucoromycota</taxon>
        <taxon>Glomeromycotina</taxon>
        <taxon>Glomeromycetes</taxon>
        <taxon>Glomerales</taxon>
        <taxon>Glomeraceae</taxon>
        <taxon>Funneliformis</taxon>
    </lineage>
</organism>
<gene>
    <name evidence="1" type="ORF">FMOSSE_LOCUS3927</name>
</gene>
<dbReference type="Proteomes" id="UP000789375">
    <property type="component" value="Unassembled WGS sequence"/>
</dbReference>
<keyword evidence="2" id="KW-1185">Reference proteome</keyword>
<evidence type="ECO:0000313" key="1">
    <source>
        <dbReference type="EMBL" id="CAG8498816.1"/>
    </source>
</evidence>
<dbReference type="AlphaFoldDB" id="A0A9N9EYI9"/>
<reference evidence="1" key="1">
    <citation type="submission" date="2021-06" db="EMBL/GenBank/DDBJ databases">
        <authorList>
            <person name="Kallberg Y."/>
            <person name="Tangrot J."/>
            <person name="Rosling A."/>
        </authorList>
    </citation>
    <scope>NUCLEOTIDE SEQUENCE</scope>
    <source>
        <strain evidence="1">87-6 pot B 2015</strain>
    </source>
</reference>
<name>A0A9N9EYI9_FUNMO</name>
<protein>
    <submittedName>
        <fullName evidence="1">13586_t:CDS:1</fullName>
    </submittedName>
</protein>
<dbReference type="EMBL" id="CAJVPP010000626">
    <property type="protein sequence ID" value="CAG8498816.1"/>
    <property type="molecule type" value="Genomic_DNA"/>
</dbReference>
<comment type="caution">
    <text evidence="1">The sequence shown here is derived from an EMBL/GenBank/DDBJ whole genome shotgun (WGS) entry which is preliminary data.</text>
</comment>
<proteinExistence type="predicted"/>
<sequence length="49" mass="5602">MVTNEVITIVQKVVHVHPNRFQFIKRGTLLDMIVKVSTLEKIADQPKVS</sequence>
<accession>A0A9N9EYI9</accession>